<evidence type="ECO:0000313" key="2">
    <source>
        <dbReference type="EMBL" id="MVQ28304.1"/>
    </source>
</evidence>
<proteinExistence type="predicted"/>
<dbReference type="Proteomes" id="UP000469385">
    <property type="component" value="Unassembled WGS sequence"/>
</dbReference>
<dbReference type="EMBL" id="WSEL01000003">
    <property type="protein sequence ID" value="MVQ28304.1"/>
    <property type="molecule type" value="Genomic_DNA"/>
</dbReference>
<evidence type="ECO:0000313" key="3">
    <source>
        <dbReference type="Proteomes" id="UP000469385"/>
    </source>
</evidence>
<protein>
    <submittedName>
        <fullName evidence="2">Uncharacterized protein</fullName>
    </submittedName>
</protein>
<organism evidence="2 3">
    <name type="scientific">Ramlibacter pinisoli</name>
    <dbReference type="NCBI Taxonomy" id="2682844"/>
    <lineage>
        <taxon>Bacteria</taxon>
        <taxon>Pseudomonadati</taxon>
        <taxon>Pseudomonadota</taxon>
        <taxon>Betaproteobacteria</taxon>
        <taxon>Burkholderiales</taxon>
        <taxon>Comamonadaceae</taxon>
        <taxon>Ramlibacter</taxon>
    </lineage>
</organism>
<keyword evidence="1" id="KW-0175">Coiled coil</keyword>
<gene>
    <name evidence="2" type="ORF">GON04_02495</name>
</gene>
<accession>A0A6N8INF3</accession>
<comment type="caution">
    <text evidence="2">The sequence shown here is derived from an EMBL/GenBank/DDBJ whole genome shotgun (WGS) entry which is preliminary data.</text>
</comment>
<evidence type="ECO:0000256" key="1">
    <source>
        <dbReference type="SAM" id="Coils"/>
    </source>
</evidence>
<reference evidence="2 3" key="1">
    <citation type="submission" date="2019-12" db="EMBL/GenBank/DDBJ databases">
        <authorList>
            <person name="Huq M.A."/>
        </authorList>
    </citation>
    <scope>NUCLEOTIDE SEQUENCE [LARGE SCALE GENOMIC DNA]</scope>
    <source>
        <strain evidence="2 3">MAH-25</strain>
    </source>
</reference>
<feature type="coiled-coil region" evidence="1">
    <location>
        <begin position="56"/>
        <end position="83"/>
    </location>
</feature>
<sequence>MQIHQLSVTYQAEQDRVLLRVNSTGGDEMRLWLTRRLMLGLWPLLTKLQTDQVLKMEAAGTELERADEELRRMLAEFRKEELLQRADFQTPYEDKPNLPLGAEPLLVTDVDASPLPNGRLRLGFNERAAVSGGAKPRGFQVELDPKLTQGLMYLLDQALANAQWREGFAGTVVPPLEGETADAADARPRYLN</sequence>
<dbReference type="AlphaFoldDB" id="A0A6N8INF3"/>
<keyword evidence="3" id="KW-1185">Reference proteome</keyword>
<dbReference type="RefSeq" id="WP_157396429.1">
    <property type="nucleotide sequence ID" value="NZ_WSEL01000003.1"/>
</dbReference>
<name>A0A6N8INF3_9BURK</name>